<accession>A0AAW1YID1</accession>
<evidence type="ECO:0000313" key="2">
    <source>
        <dbReference type="EMBL" id="KAK9948062.1"/>
    </source>
</evidence>
<dbReference type="Proteomes" id="UP001457282">
    <property type="component" value="Unassembled WGS sequence"/>
</dbReference>
<organism evidence="2 3">
    <name type="scientific">Rubus argutus</name>
    <name type="common">Southern blackberry</name>
    <dbReference type="NCBI Taxonomy" id="59490"/>
    <lineage>
        <taxon>Eukaryota</taxon>
        <taxon>Viridiplantae</taxon>
        <taxon>Streptophyta</taxon>
        <taxon>Embryophyta</taxon>
        <taxon>Tracheophyta</taxon>
        <taxon>Spermatophyta</taxon>
        <taxon>Magnoliopsida</taxon>
        <taxon>eudicotyledons</taxon>
        <taxon>Gunneridae</taxon>
        <taxon>Pentapetalae</taxon>
        <taxon>rosids</taxon>
        <taxon>fabids</taxon>
        <taxon>Rosales</taxon>
        <taxon>Rosaceae</taxon>
        <taxon>Rosoideae</taxon>
        <taxon>Rosoideae incertae sedis</taxon>
        <taxon>Rubus</taxon>
    </lineage>
</organism>
<protein>
    <submittedName>
        <fullName evidence="2">Uncharacterized protein</fullName>
    </submittedName>
</protein>
<comment type="caution">
    <text evidence="2">The sequence shown here is derived from an EMBL/GenBank/DDBJ whole genome shotgun (WGS) entry which is preliminary data.</text>
</comment>
<dbReference type="AlphaFoldDB" id="A0AAW1YID1"/>
<reference evidence="2 3" key="1">
    <citation type="journal article" date="2023" name="G3 (Bethesda)">
        <title>A chromosome-length genome assembly and annotation of blackberry (Rubus argutus, cv. 'Hillquist').</title>
        <authorList>
            <person name="Bruna T."/>
            <person name="Aryal R."/>
            <person name="Dudchenko O."/>
            <person name="Sargent D.J."/>
            <person name="Mead D."/>
            <person name="Buti M."/>
            <person name="Cavallini A."/>
            <person name="Hytonen T."/>
            <person name="Andres J."/>
            <person name="Pham M."/>
            <person name="Weisz D."/>
            <person name="Mascagni F."/>
            <person name="Usai G."/>
            <person name="Natali L."/>
            <person name="Bassil N."/>
            <person name="Fernandez G.E."/>
            <person name="Lomsadze A."/>
            <person name="Armour M."/>
            <person name="Olukolu B."/>
            <person name="Poorten T."/>
            <person name="Britton C."/>
            <person name="Davik J."/>
            <person name="Ashrafi H."/>
            <person name="Aiden E.L."/>
            <person name="Borodovsky M."/>
            <person name="Worthington M."/>
        </authorList>
    </citation>
    <scope>NUCLEOTIDE SEQUENCE [LARGE SCALE GENOMIC DNA]</scope>
    <source>
        <strain evidence="2">PI 553951</strain>
    </source>
</reference>
<evidence type="ECO:0000256" key="1">
    <source>
        <dbReference type="SAM" id="MobiDB-lite"/>
    </source>
</evidence>
<dbReference type="EMBL" id="JBEDUW010000001">
    <property type="protein sequence ID" value="KAK9948062.1"/>
    <property type="molecule type" value="Genomic_DNA"/>
</dbReference>
<gene>
    <name evidence="2" type="ORF">M0R45_003651</name>
</gene>
<feature type="region of interest" description="Disordered" evidence="1">
    <location>
        <begin position="1"/>
        <end position="22"/>
    </location>
</feature>
<proteinExistence type="predicted"/>
<sequence>MAATSAWKSGGAGDGDNSDGDWLLAPRWSYGARWRRIEASAPSRERPRWSWWRRELGELSWVAGPRLRRTGKGAAQVMSGGEAEVLRLWCGEEG</sequence>
<keyword evidence="3" id="KW-1185">Reference proteome</keyword>
<evidence type="ECO:0000313" key="3">
    <source>
        <dbReference type="Proteomes" id="UP001457282"/>
    </source>
</evidence>
<name>A0AAW1YID1_RUBAR</name>